<evidence type="ECO:0000313" key="2">
    <source>
        <dbReference type="Proteomes" id="UP000632766"/>
    </source>
</evidence>
<organism evidence="1 2">
    <name type="scientific">Amazonocrinis nigriterrae CENA67</name>
    <dbReference type="NCBI Taxonomy" id="2794033"/>
    <lineage>
        <taxon>Bacteria</taxon>
        <taxon>Bacillati</taxon>
        <taxon>Cyanobacteriota</taxon>
        <taxon>Cyanophyceae</taxon>
        <taxon>Nostocales</taxon>
        <taxon>Nostocaceae</taxon>
        <taxon>Amazonocrinis</taxon>
        <taxon>Amazonocrinis nigriterrae</taxon>
    </lineage>
</organism>
<gene>
    <name evidence="1" type="ORF">I8748_10600</name>
</gene>
<dbReference type="AlphaFoldDB" id="A0A8J7HRY4"/>
<comment type="caution">
    <text evidence="1">The sequence shown here is derived from an EMBL/GenBank/DDBJ whole genome shotgun (WGS) entry which is preliminary data.</text>
</comment>
<keyword evidence="2" id="KW-1185">Reference proteome</keyword>
<name>A0A8J7HRY4_9NOST</name>
<dbReference type="NCBIfam" id="NF033738">
    <property type="entry name" value="microvirid_RiPP"/>
    <property type="match status" value="1"/>
</dbReference>
<reference evidence="1 2" key="1">
    <citation type="journal article" date="2021" name="Int. J. Syst. Evol. Microbiol.">
        <title>Amazonocrinis nigriterrae gen. nov., sp. nov., Atlanticothrix silvestris gen. nov., sp. nov. and Dendronalium phyllosphericum gen. nov., sp. nov., nostocacean cyanobacteria from Brazilian environments.</title>
        <authorList>
            <person name="Alvarenga D.O."/>
            <person name="Andreote A.P.D."/>
            <person name="Branco L.H.Z."/>
            <person name="Delbaje E."/>
            <person name="Cruz R.B."/>
            <person name="Varani A.M."/>
            <person name="Fiore M.F."/>
        </authorList>
    </citation>
    <scope>NUCLEOTIDE SEQUENCE [LARGE SCALE GENOMIC DNA]</scope>
    <source>
        <strain evidence="1 2">CENA67</strain>
    </source>
</reference>
<sequence>MSNNTVKASDLQAVPFFARFLEEQSAQADNTPYTTKKYPSDWEEY</sequence>
<dbReference type="RefSeq" id="WP_198124529.1">
    <property type="nucleotide sequence ID" value="NZ_JAECZC010000014.1"/>
</dbReference>
<evidence type="ECO:0000313" key="1">
    <source>
        <dbReference type="EMBL" id="MBH8562623.1"/>
    </source>
</evidence>
<proteinExistence type="predicted"/>
<protein>
    <submittedName>
        <fullName evidence="1">Microviridin/marinostatin family tricyclic proteinase inhibitor</fullName>
    </submittedName>
</protein>
<dbReference type="Pfam" id="PF12559">
    <property type="entry name" value="Inhibitor_I10"/>
    <property type="match status" value="1"/>
</dbReference>
<dbReference type="InterPro" id="IPR022217">
    <property type="entry name" value="Prot_inh_I10_marinostatin"/>
</dbReference>
<accession>A0A8J7HRY4</accession>
<dbReference type="Proteomes" id="UP000632766">
    <property type="component" value="Unassembled WGS sequence"/>
</dbReference>
<dbReference type="EMBL" id="JAECZC010000014">
    <property type="protein sequence ID" value="MBH8562623.1"/>
    <property type="molecule type" value="Genomic_DNA"/>
</dbReference>